<gene>
    <name evidence="4" type="ORF">AU255_08585</name>
</gene>
<dbReference type="OrthoDB" id="9075305at2"/>
<evidence type="ECO:0000313" key="5">
    <source>
        <dbReference type="Proteomes" id="UP000191980"/>
    </source>
</evidence>
<evidence type="ECO:0000313" key="4">
    <source>
        <dbReference type="EMBL" id="OQK17902.1"/>
    </source>
</evidence>
<protein>
    <recommendedName>
        <fullName evidence="3">Sulfotransferase domain-containing protein</fullName>
    </recommendedName>
</protein>
<keyword evidence="2" id="KW-0325">Glycoprotein</keyword>
<dbReference type="PANTHER" id="PTHR10605">
    <property type="entry name" value="HEPARAN SULFATE SULFOTRANSFERASE"/>
    <property type="match status" value="1"/>
</dbReference>
<feature type="domain" description="Sulfotransferase" evidence="3">
    <location>
        <begin position="8"/>
        <end position="279"/>
    </location>
</feature>
<dbReference type="PANTHER" id="PTHR10605:SF56">
    <property type="entry name" value="BIFUNCTIONAL HEPARAN SULFATE N-DEACETYLASE_N-SULFOTRANSFERASE"/>
    <property type="match status" value="1"/>
</dbReference>
<accession>A0A1V8M8Q8</accession>
<dbReference type="EMBL" id="LPUF01000001">
    <property type="protein sequence ID" value="OQK17902.1"/>
    <property type="molecule type" value="Genomic_DNA"/>
</dbReference>
<dbReference type="InterPro" id="IPR037359">
    <property type="entry name" value="NST/OST"/>
</dbReference>
<dbReference type="SUPFAM" id="SSF52540">
    <property type="entry name" value="P-loop containing nucleoside triphosphate hydrolases"/>
    <property type="match status" value="1"/>
</dbReference>
<evidence type="ECO:0000256" key="1">
    <source>
        <dbReference type="ARBA" id="ARBA00022679"/>
    </source>
</evidence>
<dbReference type="STRING" id="1420851.AU255_08585"/>
<evidence type="ECO:0000259" key="3">
    <source>
        <dbReference type="Pfam" id="PF00685"/>
    </source>
</evidence>
<keyword evidence="5" id="KW-1185">Reference proteome</keyword>
<dbReference type="AlphaFoldDB" id="A0A1V8M8Q8"/>
<dbReference type="RefSeq" id="WP_080522509.1">
    <property type="nucleotide sequence ID" value="NZ_LPUF01000001.1"/>
</dbReference>
<keyword evidence="1" id="KW-0808">Transferase</keyword>
<dbReference type="InterPro" id="IPR000863">
    <property type="entry name" value="Sulfotransferase_dom"/>
</dbReference>
<dbReference type="GO" id="GO:0008146">
    <property type="term" value="F:sulfotransferase activity"/>
    <property type="evidence" value="ECO:0007669"/>
    <property type="project" value="InterPro"/>
</dbReference>
<comment type="caution">
    <text evidence="4">The sequence shown here is derived from an EMBL/GenBank/DDBJ whole genome shotgun (WGS) entry which is preliminary data.</text>
</comment>
<dbReference type="InterPro" id="IPR027417">
    <property type="entry name" value="P-loop_NTPase"/>
</dbReference>
<proteinExistence type="predicted"/>
<dbReference type="Gene3D" id="3.40.50.300">
    <property type="entry name" value="P-loop containing nucleotide triphosphate hydrolases"/>
    <property type="match status" value="1"/>
</dbReference>
<sequence>MKRVFMLPNFIIVGAPKAGTTSLYHYLSEHPQVFMSEPKEVNFFSKDEIEEQGLYYQDFKAKDLDSYEKLFDKGIDKKAVGEGSVSYLFYPETPAKIKALLPAVKIIMLLRDPVARGYSHYLMDYRLGLVDVPYKEIVLKTSTHKNAHLYYQQYVELGLYYEQVKRYLELFGKEQVKIYFQEDLRQDTQKIIFDLYEFLEIDPSNIPNIEREHNAFSMPKSNVVHKLYTSYFIRTLLSVVFPEALKEKIKNELFERKKKPALEENLREQLLDIYRQDIQNLESFLNKDLSVWYEEITNA</sequence>
<dbReference type="Proteomes" id="UP000191980">
    <property type="component" value="Unassembled WGS sequence"/>
</dbReference>
<dbReference type="Pfam" id="PF00685">
    <property type="entry name" value="Sulfotransfer_1"/>
    <property type="match status" value="1"/>
</dbReference>
<organism evidence="4 5">
    <name type="scientific">Methyloprofundus sedimenti</name>
    <dbReference type="NCBI Taxonomy" id="1420851"/>
    <lineage>
        <taxon>Bacteria</taxon>
        <taxon>Pseudomonadati</taxon>
        <taxon>Pseudomonadota</taxon>
        <taxon>Gammaproteobacteria</taxon>
        <taxon>Methylococcales</taxon>
        <taxon>Methylococcaceae</taxon>
        <taxon>Methyloprofundus</taxon>
    </lineage>
</organism>
<evidence type="ECO:0000256" key="2">
    <source>
        <dbReference type="ARBA" id="ARBA00023180"/>
    </source>
</evidence>
<name>A0A1V8M8Q8_9GAMM</name>
<reference evidence="4 5" key="1">
    <citation type="submission" date="2015-12" db="EMBL/GenBank/DDBJ databases">
        <authorList>
            <person name="Shamseldin A."/>
            <person name="Moawad H."/>
            <person name="Abd El-Rahim W.M."/>
            <person name="Sadowsky M.J."/>
        </authorList>
    </citation>
    <scope>NUCLEOTIDE SEQUENCE [LARGE SCALE GENOMIC DNA]</scope>
    <source>
        <strain evidence="4 5">WF1</strain>
    </source>
</reference>